<dbReference type="PROSITE" id="PS51221">
    <property type="entry name" value="TTL"/>
    <property type="match status" value="1"/>
</dbReference>
<name>C1MQJ9_MICPC</name>
<dbReference type="Gene3D" id="3.30.470.20">
    <property type="entry name" value="ATP-grasp fold, B domain"/>
    <property type="match status" value="1"/>
</dbReference>
<dbReference type="GO" id="GO:0000226">
    <property type="term" value="P:microtubule cytoskeleton organization"/>
    <property type="evidence" value="ECO:0007669"/>
    <property type="project" value="TreeGrafter"/>
</dbReference>
<keyword evidence="3" id="KW-0547">Nucleotide-binding</keyword>
<dbReference type="EMBL" id="GG663738">
    <property type="protein sequence ID" value="EEH57723.1"/>
    <property type="molecule type" value="Genomic_DNA"/>
</dbReference>
<dbReference type="GO" id="GO:0005524">
    <property type="term" value="F:ATP binding"/>
    <property type="evidence" value="ECO:0007669"/>
    <property type="project" value="UniProtKB-KW"/>
</dbReference>
<evidence type="ECO:0000256" key="5">
    <source>
        <dbReference type="ARBA" id="ARBA00030445"/>
    </source>
</evidence>
<feature type="non-terminal residue" evidence="6">
    <location>
        <position position="1"/>
    </location>
</feature>
<dbReference type="Pfam" id="PF03133">
    <property type="entry name" value="TTL"/>
    <property type="match status" value="1"/>
</dbReference>
<dbReference type="Proteomes" id="UP000001876">
    <property type="component" value="Unassembled WGS sequence"/>
</dbReference>
<evidence type="ECO:0000256" key="3">
    <source>
        <dbReference type="ARBA" id="ARBA00022741"/>
    </source>
</evidence>
<evidence type="ECO:0000313" key="6">
    <source>
        <dbReference type="EMBL" id="EEH57723.1"/>
    </source>
</evidence>
<proteinExistence type="inferred from homology"/>
<feature type="non-terminal residue" evidence="6">
    <location>
        <position position="370"/>
    </location>
</feature>
<dbReference type="GeneID" id="9683577"/>
<dbReference type="GO" id="GO:0036064">
    <property type="term" value="C:ciliary basal body"/>
    <property type="evidence" value="ECO:0007669"/>
    <property type="project" value="TreeGrafter"/>
</dbReference>
<sequence>GRVVRFGTTARHTIPYKVLKARGWKEVDDDSWDFFYADVGWIHENITYTTSNKGLTLEPHQRVNHFPNHVELTRKDLMAKNVKRAIKLAVKEGRDPSEFDFIPVTYTLPSEGNMLLREFKERGGTWIMKPIGRAQGKGIWIASKPSQIEQWMKERGMGKAENNVCYENFVAQRYLEDPYLVGGKKFDMRIYAVCLSYNPLRVYLYREGFARFTATRYSKEDFDNPMVHLTNHAIQKKDDAYDASVSDLKWSFPSLKRYMLTKHGPAATTECWAGIHNIITGSLKAVQGVMINDKHCFEMYGYDVMIDDDLKPWLIEVNASPSMSSDTQTDHDLKFGLLDDMLTLIDMTGSFRGQLPPRVGGFDLVYDGEP</sequence>
<evidence type="ECO:0000313" key="7">
    <source>
        <dbReference type="Proteomes" id="UP000001876"/>
    </source>
</evidence>
<comment type="similarity">
    <text evidence="1">Belongs to the tubulin--tyrosine ligase family.</text>
</comment>
<dbReference type="STRING" id="564608.C1MQJ9"/>
<dbReference type="OMA" id="NDITMHL"/>
<keyword evidence="2" id="KW-0436">Ligase</keyword>
<gene>
    <name evidence="6" type="ORF">MICPUCDRAFT_3463</name>
</gene>
<dbReference type="PANTHER" id="PTHR12241:SF39">
    <property type="entry name" value="TUBULIN POLYGLUTAMYLASE TTLL9-RELATED"/>
    <property type="match status" value="1"/>
</dbReference>
<reference evidence="6 7" key="1">
    <citation type="journal article" date="2009" name="Science">
        <title>Green evolution and dynamic adaptations revealed by genomes of the marine picoeukaryotes Micromonas.</title>
        <authorList>
            <person name="Worden A.Z."/>
            <person name="Lee J.H."/>
            <person name="Mock T."/>
            <person name="Rouze P."/>
            <person name="Simmons M.P."/>
            <person name="Aerts A.L."/>
            <person name="Allen A.E."/>
            <person name="Cuvelier M.L."/>
            <person name="Derelle E."/>
            <person name="Everett M.V."/>
            <person name="Foulon E."/>
            <person name="Grimwood J."/>
            <person name="Gundlach H."/>
            <person name="Henrissat B."/>
            <person name="Napoli C."/>
            <person name="McDonald S.M."/>
            <person name="Parker M.S."/>
            <person name="Rombauts S."/>
            <person name="Salamov A."/>
            <person name="Von Dassow P."/>
            <person name="Badger J.H."/>
            <person name="Coutinho P.M."/>
            <person name="Demir E."/>
            <person name="Dubchak I."/>
            <person name="Gentemann C."/>
            <person name="Eikrem W."/>
            <person name="Gready J.E."/>
            <person name="John U."/>
            <person name="Lanier W."/>
            <person name="Lindquist E.A."/>
            <person name="Lucas S."/>
            <person name="Mayer K.F."/>
            <person name="Moreau H."/>
            <person name="Not F."/>
            <person name="Otillar R."/>
            <person name="Panaud O."/>
            <person name="Pangilinan J."/>
            <person name="Paulsen I."/>
            <person name="Piegu B."/>
            <person name="Poliakov A."/>
            <person name="Robbens S."/>
            <person name="Schmutz J."/>
            <person name="Toulza E."/>
            <person name="Wyss T."/>
            <person name="Zelensky A."/>
            <person name="Zhou K."/>
            <person name="Armbrust E.V."/>
            <person name="Bhattacharya D."/>
            <person name="Goodenough U.W."/>
            <person name="Van de Peer Y."/>
            <person name="Grigoriev I.V."/>
        </authorList>
    </citation>
    <scope>NUCLEOTIDE SEQUENCE [LARGE SCALE GENOMIC DNA]</scope>
    <source>
        <strain evidence="6 7">CCMP1545</strain>
    </source>
</reference>
<dbReference type="KEGG" id="mpp:MICPUCDRAFT_3463"/>
<dbReference type="GO" id="GO:0015631">
    <property type="term" value="F:tubulin binding"/>
    <property type="evidence" value="ECO:0007669"/>
    <property type="project" value="TreeGrafter"/>
</dbReference>
<organism evidence="7">
    <name type="scientific">Micromonas pusilla (strain CCMP1545)</name>
    <name type="common">Picoplanktonic green alga</name>
    <dbReference type="NCBI Taxonomy" id="564608"/>
    <lineage>
        <taxon>Eukaryota</taxon>
        <taxon>Viridiplantae</taxon>
        <taxon>Chlorophyta</taxon>
        <taxon>Mamiellophyceae</taxon>
        <taxon>Mamiellales</taxon>
        <taxon>Mamiellaceae</taxon>
        <taxon>Micromonas</taxon>
    </lineage>
</organism>
<dbReference type="RefSeq" id="XP_003057772.1">
    <property type="nucleotide sequence ID" value="XM_003057726.1"/>
</dbReference>
<dbReference type="SUPFAM" id="SSF56059">
    <property type="entry name" value="Glutathione synthetase ATP-binding domain-like"/>
    <property type="match status" value="1"/>
</dbReference>
<accession>C1MQJ9</accession>
<dbReference type="AlphaFoldDB" id="C1MQJ9"/>
<dbReference type="PANTHER" id="PTHR12241">
    <property type="entry name" value="TUBULIN POLYGLUTAMYLASE"/>
    <property type="match status" value="1"/>
</dbReference>
<dbReference type="OrthoDB" id="202825at2759"/>
<keyword evidence="7" id="KW-1185">Reference proteome</keyword>
<evidence type="ECO:0000256" key="4">
    <source>
        <dbReference type="ARBA" id="ARBA00022840"/>
    </source>
</evidence>
<dbReference type="InterPro" id="IPR004344">
    <property type="entry name" value="TTL/TTLL_fam"/>
</dbReference>
<dbReference type="GO" id="GO:0070740">
    <property type="term" value="F:tubulin-glutamic acid ligase activity"/>
    <property type="evidence" value="ECO:0007669"/>
    <property type="project" value="TreeGrafter"/>
</dbReference>
<dbReference type="eggNOG" id="KOG2157">
    <property type="taxonomic scope" value="Eukaryota"/>
</dbReference>
<evidence type="ECO:0000256" key="1">
    <source>
        <dbReference type="ARBA" id="ARBA00006820"/>
    </source>
</evidence>
<protein>
    <recommendedName>
        <fullName evidence="5">Tubulin--tyrosine ligase-like protein 9</fullName>
    </recommendedName>
</protein>
<evidence type="ECO:0000256" key="2">
    <source>
        <dbReference type="ARBA" id="ARBA00022598"/>
    </source>
</evidence>
<keyword evidence="4" id="KW-0067">ATP-binding</keyword>